<dbReference type="EMBL" id="LCFB01000014">
    <property type="protein sequence ID" value="KKS84773.1"/>
    <property type="molecule type" value="Genomic_DNA"/>
</dbReference>
<name>A0A0G1FD36_9BACT</name>
<comment type="caution">
    <text evidence="1">The sequence shown here is derived from an EMBL/GenBank/DDBJ whole genome shotgun (WGS) entry which is preliminary data.</text>
</comment>
<reference evidence="1 2" key="1">
    <citation type="journal article" date="2015" name="Nature">
        <title>rRNA introns, odd ribosomes, and small enigmatic genomes across a large radiation of phyla.</title>
        <authorList>
            <person name="Brown C.T."/>
            <person name="Hug L.A."/>
            <person name="Thomas B.C."/>
            <person name="Sharon I."/>
            <person name="Castelle C.J."/>
            <person name="Singh A."/>
            <person name="Wilkins M.J."/>
            <person name="Williams K.H."/>
            <person name="Banfield J.F."/>
        </authorList>
    </citation>
    <scope>NUCLEOTIDE SEQUENCE [LARGE SCALE GENOMIC DNA]</scope>
</reference>
<accession>A0A0G1FD36</accession>
<organism evidence="1 2">
    <name type="scientific">Candidatus Gottesmanbacteria bacterium GW2011_GWA1_43_11</name>
    <dbReference type="NCBI Taxonomy" id="1618436"/>
    <lineage>
        <taxon>Bacteria</taxon>
        <taxon>Candidatus Gottesmaniibacteriota</taxon>
    </lineage>
</organism>
<evidence type="ECO:0000313" key="1">
    <source>
        <dbReference type="EMBL" id="KKS84773.1"/>
    </source>
</evidence>
<sequence length="172" mass="19526">MSIQGEILSKYFRELDDFNAMSIVMRRQDLVVRAIIGKRNLEVEGSVPLFFTIPTIESSENFPTVYWSILNLTWSHLGSVNSISKLHIVTEQMGEIPFKHKNQILSLPRYIDHTLRKLPSTEDELVLLADRRVAHLITANNPTQEVNDKIGMYTVQLPAGNVRLLVPPLASC</sequence>
<dbReference type="Proteomes" id="UP000034543">
    <property type="component" value="Unassembled WGS sequence"/>
</dbReference>
<dbReference type="AlphaFoldDB" id="A0A0G1FD36"/>
<gene>
    <name evidence="1" type="ORF">UV59_C0014G0016</name>
</gene>
<dbReference type="STRING" id="1618436.UV59_C0014G0016"/>
<protein>
    <submittedName>
        <fullName evidence="1">Uncharacterized protein</fullName>
    </submittedName>
</protein>
<proteinExistence type="predicted"/>
<evidence type="ECO:0000313" key="2">
    <source>
        <dbReference type="Proteomes" id="UP000034543"/>
    </source>
</evidence>